<evidence type="ECO:0000313" key="2">
    <source>
        <dbReference type="EMBL" id="MCI95425.1"/>
    </source>
</evidence>
<feature type="region of interest" description="Disordered" evidence="1">
    <location>
        <begin position="1"/>
        <end position="39"/>
    </location>
</feature>
<dbReference type="Proteomes" id="UP000265520">
    <property type="component" value="Unassembled WGS sequence"/>
</dbReference>
<dbReference type="EMBL" id="LXQA011386393">
    <property type="protein sequence ID" value="MCI95425.1"/>
    <property type="molecule type" value="Genomic_DNA"/>
</dbReference>
<feature type="compositionally biased region" description="Basic and acidic residues" evidence="1">
    <location>
        <begin position="23"/>
        <end position="39"/>
    </location>
</feature>
<evidence type="ECO:0000256" key="1">
    <source>
        <dbReference type="SAM" id="MobiDB-lite"/>
    </source>
</evidence>
<keyword evidence="3" id="KW-1185">Reference proteome</keyword>
<feature type="non-terminal residue" evidence="2">
    <location>
        <position position="39"/>
    </location>
</feature>
<organism evidence="2 3">
    <name type="scientific">Trifolium medium</name>
    <dbReference type="NCBI Taxonomy" id="97028"/>
    <lineage>
        <taxon>Eukaryota</taxon>
        <taxon>Viridiplantae</taxon>
        <taxon>Streptophyta</taxon>
        <taxon>Embryophyta</taxon>
        <taxon>Tracheophyta</taxon>
        <taxon>Spermatophyta</taxon>
        <taxon>Magnoliopsida</taxon>
        <taxon>eudicotyledons</taxon>
        <taxon>Gunneridae</taxon>
        <taxon>Pentapetalae</taxon>
        <taxon>rosids</taxon>
        <taxon>fabids</taxon>
        <taxon>Fabales</taxon>
        <taxon>Fabaceae</taxon>
        <taxon>Papilionoideae</taxon>
        <taxon>50 kb inversion clade</taxon>
        <taxon>NPAAA clade</taxon>
        <taxon>Hologalegina</taxon>
        <taxon>IRL clade</taxon>
        <taxon>Trifolieae</taxon>
        <taxon>Trifolium</taxon>
    </lineage>
</organism>
<protein>
    <submittedName>
        <fullName evidence="2">Uncharacterized protein</fullName>
    </submittedName>
</protein>
<dbReference type="AlphaFoldDB" id="A0A392W992"/>
<reference evidence="2 3" key="1">
    <citation type="journal article" date="2018" name="Front. Plant Sci.">
        <title>Red Clover (Trifolium pratense) and Zigzag Clover (T. medium) - A Picture of Genomic Similarities and Differences.</title>
        <authorList>
            <person name="Dluhosova J."/>
            <person name="Istvanek J."/>
            <person name="Nedelnik J."/>
            <person name="Repkova J."/>
        </authorList>
    </citation>
    <scope>NUCLEOTIDE SEQUENCE [LARGE SCALE GENOMIC DNA]</scope>
    <source>
        <strain evidence="3">cv. 10/8</strain>
        <tissue evidence="2">Leaf</tissue>
    </source>
</reference>
<comment type="caution">
    <text evidence="2">The sequence shown here is derived from an EMBL/GenBank/DDBJ whole genome shotgun (WGS) entry which is preliminary data.</text>
</comment>
<accession>A0A392W992</accession>
<sequence length="39" mass="4451">MDKRSKTGADDIGRNTYRNFRKPVTDEKSAPNKGVQCHE</sequence>
<feature type="compositionally biased region" description="Basic and acidic residues" evidence="1">
    <location>
        <begin position="1"/>
        <end position="13"/>
    </location>
</feature>
<name>A0A392W992_9FABA</name>
<proteinExistence type="predicted"/>
<evidence type="ECO:0000313" key="3">
    <source>
        <dbReference type="Proteomes" id="UP000265520"/>
    </source>
</evidence>